<dbReference type="AlphaFoldDB" id="M3HF25"/>
<organism evidence="1 2">
    <name type="scientific">Candida maltosa (strain Xu316)</name>
    <name type="common">Yeast</name>
    <dbReference type="NCBI Taxonomy" id="1245528"/>
    <lineage>
        <taxon>Eukaryota</taxon>
        <taxon>Fungi</taxon>
        <taxon>Dikarya</taxon>
        <taxon>Ascomycota</taxon>
        <taxon>Saccharomycotina</taxon>
        <taxon>Pichiomycetes</taxon>
        <taxon>Debaryomycetaceae</taxon>
        <taxon>Candida/Lodderomyces clade</taxon>
        <taxon>Candida</taxon>
    </lineage>
</organism>
<evidence type="ECO:0000313" key="1">
    <source>
        <dbReference type="EMBL" id="EMG45847.1"/>
    </source>
</evidence>
<dbReference type="STRING" id="1245528.M3HF25"/>
<dbReference type="OrthoDB" id="2430343at2759"/>
<name>M3HF25_CANMX</name>
<sequence>MSLPIPDLRFEQSFMRSLNKYAGNHQPSAELPLGSKTYSHVATLTDADLQLMNQQLDDEEEEELYKPLNPITPSIIIYAIIKDQILMPLLQGFLWTGLLISVRPFLGLIVKNGQNAGHWVSNLLGLNKLTPRRRTLA</sequence>
<dbReference type="PANTHER" id="PTHR38699">
    <property type="entry name" value="CHROMOSOME 1, WHOLE GENOME SHOTGUN SEQUENCE"/>
    <property type="match status" value="1"/>
</dbReference>
<dbReference type="OMA" id="QGFLWTG"/>
<accession>M3HF25</accession>
<keyword evidence="2" id="KW-1185">Reference proteome</keyword>
<protein>
    <submittedName>
        <fullName evidence="1">Uncharacterized protein</fullName>
    </submittedName>
</protein>
<evidence type="ECO:0000313" key="2">
    <source>
        <dbReference type="Proteomes" id="UP000011777"/>
    </source>
</evidence>
<dbReference type="GO" id="GO:0140580">
    <property type="term" value="F:mitochondrion autophagosome adaptor activity"/>
    <property type="evidence" value="ECO:0007669"/>
    <property type="project" value="InterPro"/>
</dbReference>
<comment type="caution">
    <text evidence="1">The sequence shown here is derived from an EMBL/GenBank/DDBJ whole genome shotgun (WGS) entry which is preliminary data.</text>
</comment>
<dbReference type="GO" id="GO:0000423">
    <property type="term" value="P:mitophagy"/>
    <property type="evidence" value="ECO:0007669"/>
    <property type="project" value="InterPro"/>
</dbReference>
<dbReference type="HOGENOM" id="CLU_156033_0_0_1"/>
<dbReference type="eggNOG" id="ENOG502SE22">
    <property type="taxonomic scope" value="Eukaryota"/>
</dbReference>
<proteinExistence type="predicted"/>
<gene>
    <name evidence="1" type="ORF">G210_3927</name>
</gene>
<dbReference type="PANTHER" id="PTHR38699:SF1">
    <property type="entry name" value="MITOPHAGY RECEPTOR ATG43"/>
    <property type="match status" value="1"/>
</dbReference>
<dbReference type="InterPro" id="IPR013898">
    <property type="entry name" value="Atg43"/>
</dbReference>
<reference evidence="1 2" key="1">
    <citation type="submission" date="2013-02" db="EMBL/GenBank/DDBJ databases">
        <title>Genome sequence of Candida maltosa Xu316, a potential industrial strain for xylitol and ethanol production.</title>
        <authorList>
            <person name="Yu J."/>
            <person name="Wang Q."/>
            <person name="Geng X."/>
            <person name="Bao W."/>
            <person name="He P."/>
            <person name="Cai J."/>
        </authorList>
    </citation>
    <scope>NUCLEOTIDE SEQUENCE [LARGE SCALE GENOMIC DNA]</scope>
    <source>
        <strain evidence="2">Xu316</strain>
    </source>
</reference>
<dbReference type="EMBL" id="AOGT01002303">
    <property type="protein sequence ID" value="EMG45847.1"/>
    <property type="molecule type" value="Genomic_DNA"/>
</dbReference>
<dbReference type="Proteomes" id="UP000011777">
    <property type="component" value="Unassembled WGS sequence"/>
</dbReference>